<comment type="caution">
    <text evidence="1">The sequence shown here is derived from an EMBL/GenBank/DDBJ whole genome shotgun (WGS) entry which is preliminary data.</text>
</comment>
<gene>
    <name evidence="1" type="ORF">FSP39_002526</name>
</gene>
<evidence type="ECO:0000313" key="1">
    <source>
        <dbReference type="EMBL" id="KAK3105645.1"/>
    </source>
</evidence>
<evidence type="ECO:0000313" key="2">
    <source>
        <dbReference type="Proteomes" id="UP001186944"/>
    </source>
</evidence>
<reference evidence="1" key="1">
    <citation type="submission" date="2019-08" db="EMBL/GenBank/DDBJ databases">
        <title>The improved chromosome-level genome for the pearl oyster Pinctada fucata martensii using PacBio sequencing and Hi-C.</title>
        <authorList>
            <person name="Zheng Z."/>
        </authorList>
    </citation>
    <scope>NUCLEOTIDE SEQUENCE</scope>
    <source>
        <strain evidence="1">ZZ-2019</strain>
        <tissue evidence="1">Adductor muscle</tissue>
    </source>
</reference>
<accession>A0AA88YU76</accession>
<name>A0AA88YU76_PINIB</name>
<organism evidence="1 2">
    <name type="scientific">Pinctada imbricata</name>
    <name type="common">Atlantic pearl-oyster</name>
    <name type="synonym">Pinctada martensii</name>
    <dbReference type="NCBI Taxonomy" id="66713"/>
    <lineage>
        <taxon>Eukaryota</taxon>
        <taxon>Metazoa</taxon>
        <taxon>Spiralia</taxon>
        <taxon>Lophotrochozoa</taxon>
        <taxon>Mollusca</taxon>
        <taxon>Bivalvia</taxon>
        <taxon>Autobranchia</taxon>
        <taxon>Pteriomorphia</taxon>
        <taxon>Pterioida</taxon>
        <taxon>Pterioidea</taxon>
        <taxon>Pteriidae</taxon>
        <taxon>Pinctada</taxon>
    </lineage>
</organism>
<sequence>MEKYTKIERRILMCLECGHWYEAGTLCGNCYQKVKRETAEQMAKMGDDLTYNSPLSEVVVRYEGEEVRETESGKYVVEMKKEKPQWFSDKLMKKAS</sequence>
<proteinExistence type="predicted"/>
<dbReference type="AlphaFoldDB" id="A0AA88YU76"/>
<protein>
    <submittedName>
        <fullName evidence="1">Uncharacterized protein</fullName>
    </submittedName>
</protein>
<keyword evidence="2" id="KW-1185">Reference proteome</keyword>
<dbReference type="EMBL" id="VSWD01000003">
    <property type="protein sequence ID" value="KAK3105645.1"/>
    <property type="molecule type" value="Genomic_DNA"/>
</dbReference>
<dbReference type="Proteomes" id="UP001186944">
    <property type="component" value="Unassembled WGS sequence"/>
</dbReference>